<dbReference type="Gene3D" id="3.10.180.10">
    <property type="entry name" value="2,3-Dihydroxybiphenyl 1,2-Dioxygenase, domain 1"/>
    <property type="match status" value="1"/>
</dbReference>
<dbReference type="Proteomes" id="UP000230423">
    <property type="component" value="Unassembled WGS sequence"/>
</dbReference>
<feature type="non-terminal residue" evidence="3">
    <location>
        <position position="1"/>
    </location>
</feature>
<feature type="domain" description="Glyoxalase/fosfomycin resistance/dioxygenase" evidence="2">
    <location>
        <begin position="18"/>
        <end position="46"/>
    </location>
</feature>
<dbReference type="Pfam" id="PF00903">
    <property type="entry name" value="Glyoxalase"/>
    <property type="match status" value="1"/>
</dbReference>
<dbReference type="InterPro" id="IPR029068">
    <property type="entry name" value="Glyas_Bleomycin-R_OHBP_Dase"/>
</dbReference>
<gene>
    <name evidence="3" type="ORF">TELCIR_18727</name>
</gene>
<dbReference type="GO" id="GO:0004462">
    <property type="term" value="F:lactoylglutathione lyase activity"/>
    <property type="evidence" value="ECO:0007669"/>
    <property type="project" value="InterPro"/>
</dbReference>
<dbReference type="SUPFAM" id="SSF54593">
    <property type="entry name" value="Glyoxalase/Bleomycin resistance protein/Dihydroxybiphenyl dioxygenase"/>
    <property type="match status" value="1"/>
</dbReference>
<dbReference type="OrthoDB" id="16820at2759"/>
<keyword evidence="4" id="KW-1185">Reference proteome</keyword>
<sequence length="63" mass="7203">VAELIGEPAPETEGFYFQQTMLRIKDPRQSLPFYTKVLGMRRRHNGGRCASLHELLTNALTNE</sequence>
<dbReference type="GO" id="GO:0046872">
    <property type="term" value="F:metal ion binding"/>
    <property type="evidence" value="ECO:0007669"/>
    <property type="project" value="UniProtKB-KW"/>
</dbReference>
<evidence type="ECO:0000313" key="4">
    <source>
        <dbReference type="Proteomes" id="UP000230423"/>
    </source>
</evidence>
<evidence type="ECO:0000259" key="2">
    <source>
        <dbReference type="Pfam" id="PF00903"/>
    </source>
</evidence>
<evidence type="ECO:0000313" key="3">
    <source>
        <dbReference type="EMBL" id="PIO59797.1"/>
    </source>
</evidence>
<name>A0A2G9TPD5_TELCI</name>
<proteinExistence type="predicted"/>
<dbReference type="EMBL" id="KZ356911">
    <property type="protein sequence ID" value="PIO59797.1"/>
    <property type="molecule type" value="Genomic_DNA"/>
</dbReference>
<accession>A0A2G9TPD5</accession>
<dbReference type="PANTHER" id="PTHR10374">
    <property type="entry name" value="LACTOYLGLUTATHIONE LYASE GLYOXALASE I"/>
    <property type="match status" value="1"/>
</dbReference>
<reference evidence="3 4" key="1">
    <citation type="submission" date="2015-09" db="EMBL/GenBank/DDBJ databases">
        <title>Draft genome of the parasitic nematode Teladorsagia circumcincta isolate WARC Sus (inbred).</title>
        <authorList>
            <person name="Mitreva M."/>
        </authorList>
    </citation>
    <scope>NUCLEOTIDE SEQUENCE [LARGE SCALE GENOMIC DNA]</scope>
    <source>
        <strain evidence="3 4">S</strain>
    </source>
</reference>
<dbReference type="InterPro" id="IPR018146">
    <property type="entry name" value="Glyoxalase_1_CS"/>
</dbReference>
<dbReference type="PROSITE" id="PS00934">
    <property type="entry name" value="GLYOXALASE_I_1"/>
    <property type="match status" value="1"/>
</dbReference>
<dbReference type="AlphaFoldDB" id="A0A2G9TPD5"/>
<keyword evidence="1" id="KW-0479">Metal-binding</keyword>
<protein>
    <recommendedName>
        <fullName evidence="2">Glyoxalase/fosfomycin resistance/dioxygenase domain-containing protein</fullName>
    </recommendedName>
</protein>
<organism evidence="3 4">
    <name type="scientific">Teladorsagia circumcincta</name>
    <name type="common">Brown stomach worm</name>
    <name type="synonym">Ostertagia circumcincta</name>
    <dbReference type="NCBI Taxonomy" id="45464"/>
    <lineage>
        <taxon>Eukaryota</taxon>
        <taxon>Metazoa</taxon>
        <taxon>Ecdysozoa</taxon>
        <taxon>Nematoda</taxon>
        <taxon>Chromadorea</taxon>
        <taxon>Rhabditida</taxon>
        <taxon>Rhabditina</taxon>
        <taxon>Rhabditomorpha</taxon>
        <taxon>Strongyloidea</taxon>
        <taxon>Trichostrongylidae</taxon>
        <taxon>Teladorsagia</taxon>
    </lineage>
</organism>
<dbReference type="InterPro" id="IPR004360">
    <property type="entry name" value="Glyas_Fos-R_dOase_dom"/>
</dbReference>
<evidence type="ECO:0000256" key="1">
    <source>
        <dbReference type="ARBA" id="ARBA00022723"/>
    </source>
</evidence>
<dbReference type="PANTHER" id="PTHR10374:SF30">
    <property type="entry name" value="LACTOYLGLUTATHIONE LYASE"/>
    <property type="match status" value="1"/>
</dbReference>